<dbReference type="EMBL" id="FUWH01000010">
    <property type="protein sequence ID" value="SKA10040.1"/>
    <property type="molecule type" value="Genomic_DNA"/>
</dbReference>
<evidence type="ECO:0000313" key="3">
    <source>
        <dbReference type="Proteomes" id="UP000190888"/>
    </source>
</evidence>
<dbReference type="InterPro" id="IPR011044">
    <property type="entry name" value="Quino_amine_DH_bsu"/>
</dbReference>
<proteinExistence type="predicted"/>
<gene>
    <name evidence="2" type="ORF">SAMN04488132_11075</name>
</gene>
<dbReference type="OrthoDB" id="1047112at2"/>
<dbReference type="SUPFAM" id="SSF50969">
    <property type="entry name" value="YVTN repeat-like/Quinoprotein amine dehydrogenase"/>
    <property type="match status" value="1"/>
</dbReference>
<evidence type="ECO:0000313" key="2">
    <source>
        <dbReference type="EMBL" id="SKA10040.1"/>
    </source>
</evidence>
<feature type="signal peptide" evidence="1">
    <location>
        <begin position="1"/>
        <end position="20"/>
    </location>
</feature>
<evidence type="ECO:0000256" key="1">
    <source>
        <dbReference type="SAM" id="SignalP"/>
    </source>
</evidence>
<dbReference type="Proteomes" id="UP000190888">
    <property type="component" value="Unassembled WGS sequence"/>
</dbReference>
<dbReference type="Pfam" id="PF15869">
    <property type="entry name" value="TolB_like"/>
    <property type="match status" value="1"/>
</dbReference>
<reference evidence="2 3" key="1">
    <citation type="submission" date="2017-02" db="EMBL/GenBank/DDBJ databases">
        <authorList>
            <person name="Peterson S.W."/>
        </authorList>
    </citation>
    <scope>NUCLEOTIDE SEQUENCE [LARGE SCALE GENOMIC DNA]</scope>
    <source>
        <strain evidence="2 3">DSM 22335</strain>
    </source>
</reference>
<organism evidence="2 3">
    <name type="scientific">Sediminibacterium ginsengisoli</name>
    <dbReference type="NCBI Taxonomy" id="413434"/>
    <lineage>
        <taxon>Bacteria</taxon>
        <taxon>Pseudomonadati</taxon>
        <taxon>Bacteroidota</taxon>
        <taxon>Chitinophagia</taxon>
        <taxon>Chitinophagales</taxon>
        <taxon>Chitinophagaceae</taxon>
        <taxon>Sediminibacterium</taxon>
    </lineage>
</organism>
<feature type="chain" id="PRO_5012436722" evidence="1">
    <location>
        <begin position="21"/>
        <end position="339"/>
    </location>
</feature>
<dbReference type="RefSeq" id="WP_078832321.1">
    <property type="nucleotide sequence ID" value="NZ_FUWH01000010.1"/>
</dbReference>
<sequence>MKKKLIIIMLVCLPAFYSRGQDSLLFSAFPKEETVHFEEFMPFKKGQARKLFLDGSTLYIWANDSDEGYFFYACNLNDKNQTGRYFTQGNGRGQLFSPFSGGIHNGMMWLHDLNLDKIVTIQPSKESDVVNEYKIPRFYYSLQLTDSFLLWGSGADHSQQKLQQIDMRTGQELKELGTFSNAPAGIPFYSWKNAYESFLFTRPSGGKAALAARLTDLVEVFDLENGRSRQVKGPENYPPAFRPIQSFGKDLAERISQTRFAFVNGAVTDRYIYLLYSGNNHESRYLDQGMYIFVYDWQGNPVKRLTCDRYIKCFTVSDDDSSIYAFDVSRKAIVKMTGK</sequence>
<protein>
    <submittedName>
        <fullName evidence="2">TolB-like 6-blade propeller-like</fullName>
    </submittedName>
</protein>
<keyword evidence="1" id="KW-0732">Signal</keyword>
<accession>A0A1T4R1Z8</accession>
<keyword evidence="3" id="KW-1185">Reference proteome</keyword>
<name>A0A1T4R1Z8_9BACT</name>
<dbReference type="AlphaFoldDB" id="A0A1T4R1Z8"/>
<dbReference type="STRING" id="413434.SAMN04488132_11075"/>